<evidence type="ECO:0000313" key="3">
    <source>
        <dbReference type="Proteomes" id="UP000324748"/>
    </source>
</evidence>
<proteinExistence type="predicted"/>
<accession>A0A5B0LSZ0</accession>
<organism evidence="1 3">
    <name type="scientific">Puccinia graminis f. sp. tritici</name>
    <dbReference type="NCBI Taxonomy" id="56615"/>
    <lineage>
        <taxon>Eukaryota</taxon>
        <taxon>Fungi</taxon>
        <taxon>Dikarya</taxon>
        <taxon>Basidiomycota</taxon>
        <taxon>Pucciniomycotina</taxon>
        <taxon>Pucciniomycetes</taxon>
        <taxon>Pucciniales</taxon>
        <taxon>Pucciniaceae</taxon>
        <taxon>Puccinia</taxon>
    </lineage>
</organism>
<dbReference type="EMBL" id="VDEP01000377">
    <property type="protein sequence ID" value="KAA1092225.1"/>
    <property type="molecule type" value="Genomic_DNA"/>
</dbReference>
<gene>
    <name evidence="1" type="ORF">PGT21_008153</name>
    <name evidence="2" type="ORF">PGTUg99_023129</name>
</gene>
<evidence type="ECO:0000313" key="2">
    <source>
        <dbReference type="EMBL" id="KAA1092225.1"/>
    </source>
</evidence>
<comment type="caution">
    <text evidence="1">The sequence shown here is derived from an EMBL/GenBank/DDBJ whole genome shotgun (WGS) entry which is preliminary data.</text>
</comment>
<name>A0A5B0LSZ0_PUCGR</name>
<evidence type="ECO:0000313" key="1">
    <source>
        <dbReference type="EMBL" id="KAA1067522.1"/>
    </source>
</evidence>
<dbReference type="Proteomes" id="UP000324748">
    <property type="component" value="Unassembled WGS sequence"/>
</dbReference>
<dbReference type="AlphaFoldDB" id="A0A5B0LSZ0"/>
<protein>
    <submittedName>
        <fullName evidence="1">Uncharacterized protein</fullName>
    </submittedName>
</protein>
<dbReference type="Proteomes" id="UP000325313">
    <property type="component" value="Unassembled WGS sequence"/>
</dbReference>
<reference evidence="3 4" key="1">
    <citation type="submission" date="2019-05" db="EMBL/GenBank/DDBJ databases">
        <title>Emergence of the Ug99 lineage of the wheat stem rust pathogen through somatic hybridization.</title>
        <authorList>
            <person name="Li F."/>
            <person name="Upadhyaya N.M."/>
            <person name="Sperschneider J."/>
            <person name="Matny O."/>
            <person name="Nguyen-Phuc H."/>
            <person name="Mago R."/>
            <person name="Raley C."/>
            <person name="Miller M.E."/>
            <person name="Silverstein K.A.T."/>
            <person name="Henningsen E."/>
            <person name="Hirsch C.D."/>
            <person name="Visser B."/>
            <person name="Pretorius Z.A."/>
            <person name="Steffenson B.J."/>
            <person name="Schwessinger B."/>
            <person name="Dodds P.N."/>
            <person name="Figueroa M."/>
        </authorList>
    </citation>
    <scope>NUCLEOTIDE SEQUENCE [LARGE SCALE GENOMIC DNA]</scope>
    <source>
        <strain evidence="1">21-0</strain>
        <strain evidence="2 4">Ug99</strain>
    </source>
</reference>
<keyword evidence="3" id="KW-1185">Reference proteome</keyword>
<dbReference type="EMBL" id="VSWC01000184">
    <property type="protein sequence ID" value="KAA1067522.1"/>
    <property type="molecule type" value="Genomic_DNA"/>
</dbReference>
<sequence>MHMPPLLLGVITVYIRRLKHGYPSALVSKSQRPDGHAGPHAQSSIGYVTCKYAFPITSRCECTYTPAPTGDTVVWSVLPPACSSSFRDCSCNLFQ</sequence>
<evidence type="ECO:0000313" key="4">
    <source>
        <dbReference type="Proteomes" id="UP000325313"/>
    </source>
</evidence>